<keyword evidence="1" id="KW-0472">Membrane</keyword>
<sequence length="388" mass="42460">MQRHGCMKKLIVMAAAWAGSWAVATSAGFIGTGCPYRSDYDVDATILVATEAVCGRRNGTMSSICLINKRCEVVSRFPSSNASVLQVSSGIVGIGNLSDYPEGLALSVSNCKTPFTLKYALFPPQLVNLCVSLLLGTVCDPIFQCRTFINCPIDYFEFNTIVWPDSPMSLTMTSCEIANQHYNFPPNVVELRLARNRLDIIPPEVVHRPNLRLLDVSLNNLGAITNMDFSSLSVLILDHNSLQSIRNVCFSEQLTRFSTDNTTISIFQVSNETYEILSSLSRQGSLVLDTLFTPASKANCDAVQGYKANLGPRSTICIVPPLDMVKQLPSSNDTSTQATDSSRNLSWVLLGSVGTLVLVVAAIYIWHRHKVAGAADKLPTKDTWEYLS</sequence>
<dbReference type="AlphaFoldDB" id="A0A6G0WNS7"/>
<evidence type="ECO:0000256" key="1">
    <source>
        <dbReference type="SAM" id="Phobius"/>
    </source>
</evidence>
<keyword evidence="1" id="KW-1133">Transmembrane helix</keyword>
<dbReference type="Proteomes" id="UP000481153">
    <property type="component" value="Unassembled WGS sequence"/>
</dbReference>
<feature type="transmembrane region" description="Helical" evidence="1">
    <location>
        <begin position="345"/>
        <end position="366"/>
    </location>
</feature>
<protein>
    <recommendedName>
        <fullName evidence="5">Leucine-rich repeat-containing N-terminal plant-type domain-containing protein</fullName>
    </recommendedName>
</protein>
<proteinExistence type="predicted"/>
<dbReference type="InterPro" id="IPR032675">
    <property type="entry name" value="LRR_dom_sf"/>
</dbReference>
<keyword evidence="4" id="KW-1185">Reference proteome</keyword>
<keyword evidence="1" id="KW-0812">Transmembrane</keyword>
<dbReference type="VEuPathDB" id="FungiDB:AeMF1_004665"/>
<dbReference type="EMBL" id="VJMJ01000170">
    <property type="protein sequence ID" value="KAF0728995.1"/>
    <property type="molecule type" value="Genomic_DNA"/>
</dbReference>
<evidence type="ECO:0008006" key="5">
    <source>
        <dbReference type="Google" id="ProtNLM"/>
    </source>
</evidence>
<dbReference type="SUPFAM" id="SSF52058">
    <property type="entry name" value="L domain-like"/>
    <property type="match status" value="1"/>
</dbReference>
<dbReference type="PROSITE" id="PS51450">
    <property type="entry name" value="LRR"/>
    <property type="match status" value="1"/>
</dbReference>
<evidence type="ECO:0000313" key="3">
    <source>
        <dbReference type="EMBL" id="KAF0728995.1"/>
    </source>
</evidence>
<reference evidence="3 4" key="1">
    <citation type="submission" date="2019-07" db="EMBL/GenBank/DDBJ databases">
        <title>Genomics analysis of Aphanomyces spp. identifies a new class of oomycete effector associated with host adaptation.</title>
        <authorList>
            <person name="Gaulin E."/>
        </authorList>
    </citation>
    <scope>NUCLEOTIDE SEQUENCE [LARGE SCALE GENOMIC DNA]</scope>
    <source>
        <strain evidence="3 4">ATCC 201684</strain>
    </source>
</reference>
<accession>A0A6G0WNS7</accession>
<feature type="signal peptide" evidence="2">
    <location>
        <begin position="1"/>
        <end position="22"/>
    </location>
</feature>
<feature type="chain" id="PRO_5026144777" description="Leucine-rich repeat-containing N-terminal plant-type domain-containing protein" evidence="2">
    <location>
        <begin position="23"/>
        <end position="388"/>
    </location>
</feature>
<keyword evidence="2" id="KW-0732">Signal</keyword>
<evidence type="ECO:0000313" key="4">
    <source>
        <dbReference type="Proteomes" id="UP000481153"/>
    </source>
</evidence>
<name>A0A6G0WNS7_9STRA</name>
<dbReference type="PROSITE" id="PS51257">
    <property type="entry name" value="PROKAR_LIPOPROTEIN"/>
    <property type="match status" value="1"/>
</dbReference>
<dbReference type="InterPro" id="IPR001611">
    <property type="entry name" value="Leu-rich_rpt"/>
</dbReference>
<gene>
    <name evidence="3" type="ORF">Ae201684_013296</name>
</gene>
<comment type="caution">
    <text evidence="3">The sequence shown here is derived from an EMBL/GenBank/DDBJ whole genome shotgun (WGS) entry which is preliminary data.</text>
</comment>
<evidence type="ECO:0000256" key="2">
    <source>
        <dbReference type="SAM" id="SignalP"/>
    </source>
</evidence>
<dbReference type="Gene3D" id="3.80.10.10">
    <property type="entry name" value="Ribonuclease Inhibitor"/>
    <property type="match status" value="1"/>
</dbReference>
<organism evidence="3 4">
    <name type="scientific">Aphanomyces euteiches</name>
    <dbReference type="NCBI Taxonomy" id="100861"/>
    <lineage>
        <taxon>Eukaryota</taxon>
        <taxon>Sar</taxon>
        <taxon>Stramenopiles</taxon>
        <taxon>Oomycota</taxon>
        <taxon>Saprolegniomycetes</taxon>
        <taxon>Saprolegniales</taxon>
        <taxon>Verrucalvaceae</taxon>
        <taxon>Aphanomyces</taxon>
    </lineage>
</organism>